<dbReference type="Proteomes" id="UP000619265">
    <property type="component" value="Unassembled WGS sequence"/>
</dbReference>
<reference evidence="1" key="1">
    <citation type="submission" date="2015-10" db="EMBL/GenBank/DDBJ databases">
        <authorList>
            <person name="Martinez-Garcia P.J."/>
            <person name="Crepeau M.W."/>
            <person name="Puiu D."/>
            <person name="Gonzalez-Ibeas D."/>
            <person name="Whalen J."/>
            <person name="Stevens K."/>
            <person name="Paul R."/>
            <person name="Butterfield T."/>
            <person name="Britton M."/>
            <person name="Reagan R."/>
            <person name="Chakraborty S."/>
            <person name="Walawage S.L."/>
            <person name="Vasquez-Gross H.A."/>
            <person name="Cardeno C."/>
            <person name="Famula R."/>
            <person name="Pratt K."/>
            <person name="Kuruganti S."/>
            <person name="Aradhya M.K."/>
            <person name="Leslie C.A."/>
            <person name="Dandekar A.M."/>
            <person name="Salzberg S.L."/>
            <person name="Wegrzyn J.L."/>
            <person name="Langley C.H."/>
            <person name="Neale D.B."/>
        </authorList>
    </citation>
    <scope>NUCLEOTIDE SEQUENCE</scope>
    <source>
        <tissue evidence="1">Leaves</tissue>
    </source>
</reference>
<gene>
    <name evidence="1" type="ORF">F2P56_025240</name>
</gene>
<sequence length="106" mass="11872">FGLKLKEQRKIRQTRKALNNNNIEERQKMAVAGQKQLLIIALVLLVLVAFPTEARKLGGSGSFFQDFHFGRIRMLSEGAHVTSYQNYHIPRIPLSPPPPPQASGGH</sequence>
<dbReference type="Gramene" id="Jr11_19060_p1">
    <property type="protein sequence ID" value="cds.Jr11_19060_p1"/>
    <property type="gene ID" value="Jr11_19060"/>
</dbReference>
<dbReference type="AlphaFoldDB" id="A0A833TVM4"/>
<organism evidence="1 2">
    <name type="scientific">Juglans regia</name>
    <name type="common">English walnut</name>
    <dbReference type="NCBI Taxonomy" id="51240"/>
    <lineage>
        <taxon>Eukaryota</taxon>
        <taxon>Viridiplantae</taxon>
        <taxon>Streptophyta</taxon>
        <taxon>Embryophyta</taxon>
        <taxon>Tracheophyta</taxon>
        <taxon>Spermatophyta</taxon>
        <taxon>Magnoliopsida</taxon>
        <taxon>eudicotyledons</taxon>
        <taxon>Gunneridae</taxon>
        <taxon>Pentapetalae</taxon>
        <taxon>rosids</taxon>
        <taxon>fabids</taxon>
        <taxon>Fagales</taxon>
        <taxon>Juglandaceae</taxon>
        <taxon>Juglans</taxon>
    </lineage>
</organism>
<proteinExistence type="predicted"/>
<accession>A0A833TVM4</accession>
<comment type="caution">
    <text evidence="1">The sequence shown here is derived from an EMBL/GenBank/DDBJ whole genome shotgun (WGS) entry which is preliminary data.</text>
</comment>
<dbReference type="EMBL" id="LIHL02000011">
    <property type="protein sequence ID" value="KAF5455690.1"/>
    <property type="molecule type" value="Genomic_DNA"/>
</dbReference>
<name>A0A833TVM4_JUGRE</name>
<reference evidence="1" key="2">
    <citation type="submission" date="2020-03" db="EMBL/GenBank/DDBJ databases">
        <title>Walnut 2.0.</title>
        <authorList>
            <person name="Marrano A."/>
            <person name="Britton M."/>
            <person name="Zimin A.V."/>
            <person name="Zaini P.A."/>
            <person name="Workman R."/>
            <person name="Puiu D."/>
            <person name="Bianco L."/>
            <person name="Allen B.J."/>
            <person name="Troggio M."/>
            <person name="Leslie C.A."/>
            <person name="Timp W."/>
            <person name="Dendekar A."/>
            <person name="Salzberg S.L."/>
            <person name="Neale D.B."/>
        </authorList>
    </citation>
    <scope>NUCLEOTIDE SEQUENCE</scope>
    <source>
        <tissue evidence="1">Leaves</tissue>
    </source>
</reference>
<evidence type="ECO:0000313" key="1">
    <source>
        <dbReference type="EMBL" id="KAF5455690.1"/>
    </source>
</evidence>
<protein>
    <submittedName>
        <fullName evidence="1">Uncharacterized protein</fullName>
    </submittedName>
</protein>
<evidence type="ECO:0000313" key="2">
    <source>
        <dbReference type="Proteomes" id="UP000619265"/>
    </source>
</evidence>
<feature type="non-terminal residue" evidence="1">
    <location>
        <position position="1"/>
    </location>
</feature>